<dbReference type="EMBL" id="LR026982">
    <property type="protein sequence ID" value="VCU06585.1"/>
    <property type="molecule type" value="Genomic_DNA"/>
</dbReference>
<evidence type="ECO:0000313" key="3">
    <source>
        <dbReference type="Proteomes" id="UP000289200"/>
    </source>
</evidence>
<organism evidence="2 3">
    <name type="scientific">Rhodoplanes serenus</name>
    <dbReference type="NCBI Taxonomy" id="200615"/>
    <lineage>
        <taxon>Bacteria</taxon>
        <taxon>Pseudomonadati</taxon>
        <taxon>Pseudomonadota</taxon>
        <taxon>Alphaproteobacteria</taxon>
        <taxon>Hyphomicrobiales</taxon>
        <taxon>Nitrobacteraceae</taxon>
        <taxon>Rhodoplanes</taxon>
    </lineage>
</organism>
<dbReference type="AlphaFoldDB" id="A0A3S4AXG7"/>
<evidence type="ECO:0000313" key="1">
    <source>
        <dbReference type="EMBL" id="VCU06585.1"/>
    </source>
</evidence>
<accession>A0A3S4AXG7</accession>
<gene>
    <name evidence="2" type="ORF">RHODGE_RHODGE_01023</name>
    <name evidence="1" type="ORF">RHODPL_RHODPL_00033</name>
</gene>
<sequence>MAAFDYARSRATADRLIARFGQAGAVRRSGAPSGDPWNPTPGPATDHPCTLVVLDYEAREIDGTLIRATDRKVLVAAGGLAVEPSAADRIVIAGTALEIVRVSPLAPGGTIVMYEIQARG</sequence>
<dbReference type="OrthoDB" id="7205619at2"/>
<dbReference type="RefSeq" id="WP_129608045.1">
    <property type="nucleotide sequence ID" value="NZ_LR026982.1"/>
</dbReference>
<proteinExistence type="predicted"/>
<reference evidence="2" key="2">
    <citation type="submission" date="2018-10" db="EMBL/GenBank/DDBJ databases">
        <authorList>
            <person name="Peiro R."/>
            <person name="Begona"/>
            <person name="Cbmso G."/>
            <person name="Lopez M."/>
            <person name="Gonzalez S."/>
            <person name="Sacristan E."/>
            <person name="Castillo E."/>
        </authorList>
    </citation>
    <scope>NUCLEOTIDE SEQUENCE</scope>
    <source>
        <strain evidence="2">Rhod_genome</strain>
        <strain evidence="1">Rhod_plasmid</strain>
        <plasmid evidence="1">1</plasmid>
    </source>
</reference>
<name>A0A3S4AXG7_9BRAD</name>
<reference evidence="3" key="1">
    <citation type="submission" date="2018-10" db="EMBL/GenBank/DDBJ databases">
        <authorList>
            <person name="Peiro R."/>
            <person name="Begona"/>
            <person name="Cbmso G."/>
            <person name="Lopez M."/>
            <person name="Gonzalez S."/>
            <person name="Sacristan E."/>
            <person name="Castillo E."/>
        </authorList>
    </citation>
    <scope>NUCLEOTIDE SEQUENCE [LARGE SCALE GENOMIC DNA]</scope>
</reference>
<evidence type="ECO:0000313" key="2">
    <source>
        <dbReference type="EMBL" id="VCU07873.1"/>
    </source>
</evidence>
<dbReference type="Proteomes" id="UP000289200">
    <property type="component" value="Unassembled WGS sequence"/>
</dbReference>
<keyword evidence="3" id="KW-1185">Reference proteome</keyword>
<geneLocation type="plasmid" evidence="1">
    <name>1</name>
</geneLocation>
<dbReference type="EMBL" id="UWOC01000077">
    <property type="protein sequence ID" value="VCU07873.1"/>
    <property type="molecule type" value="Genomic_DNA"/>
</dbReference>
<keyword evidence="1" id="KW-0614">Plasmid</keyword>
<protein>
    <submittedName>
        <fullName evidence="2">Uncharacterized protein</fullName>
    </submittedName>
</protein>